<keyword evidence="1" id="KW-1185">Reference proteome</keyword>
<reference evidence="2" key="1">
    <citation type="submission" date="2016-11" db="UniProtKB">
        <authorList>
            <consortium name="WormBaseParasite"/>
        </authorList>
    </citation>
    <scope>IDENTIFICATION</scope>
</reference>
<dbReference type="WBParaSite" id="MhA1_Contig40.frz3.gene4">
    <property type="protein sequence ID" value="MhA1_Contig40.frz3.gene4"/>
    <property type="gene ID" value="MhA1_Contig40.frz3.gene4"/>
</dbReference>
<proteinExistence type="predicted"/>
<dbReference type="Proteomes" id="UP000095281">
    <property type="component" value="Unplaced"/>
</dbReference>
<dbReference type="InterPro" id="IPR043136">
    <property type="entry name" value="B30.2/SPRY_sf"/>
</dbReference>
<dbReference type="Gene3D" id="2.60.120.920">
    <property type="match status" value="1"/>
</dbReference>
<accession>A0A1I8BQM4</accession>
<dbReference type="AlphaFoldDB" id="A0A1I8BQM4"/>
<protein>
    <submittedName>
        <fullName evidence="2">SPRY domain-containing protein</fullName>
    </submittedName>
</protein>
<organism evidence="1 2">
    <name type="scientific">Meloidogyne hapla</name>
    <name type="common">Root-knot nematode worm</name>
    <dbReference type="NCBI Taxonomy" id="6305"/>
    <lineage>
        <taxon>Eukaryota</taxon>
        <taxon>Metazoa</taxon>
        <taxon>Ecdysozoa</taxon>
        <taxon>Nematoda</taxon>
        <taxon>Chromadorea</taxon>
        <taxon>Rhabditida</taxon>
        <taxon>Tylenchina</taxon>
        <taxon>Tylenchomorpha</taxon>
        <taxon>Tylenchoidea</taxon>
        <taxon>Meloidogynidae</taxon>
        <taxon>Meloidogyninae</taxon>
        <taxon>Meloidogyne</taxon>
    </lineage>
</organism>
<name>A0A1I8BQM4_MELHA</name>
<evidence type="ECO:0000313" key="2">
    <source>
        <dbReference type="WBParaSite" id="MhA1_Contig40.frz3.gene4"/>
    </source>
</evidence>
<evidence type="ECO:0000313" key="1">
    <source>
        <dbReference type="Proteomes" id="UP000095281"/>
    </source>
</evidence>
<sequence>MIEEETNSTKQYAELGFKNAKIFLLNDLEGDNLESDYQEFSWSDGDIFGCGLVFPPKKKSEELPYIFFTKNGSRIGYDIASEEEENLCPVVSLLACSVKINFGNDLVTDPFCYNFSEYKCIILEF</sequence>